<keyword evidence="1" id="KW-0349">Heme</keyword>
<dbReference type="GO" id="GO:0016020">
    <property type="term" value="C:membrane"/>
    <property type="evidence" value="ECO:0007669"/>
    <property type="project" value="TreeGrafter"/>
</dbReference>
<evidence type="ECO:0000256" key="4">
    <source>
        <dbReference type="ARBA" id="ARBA00038168"/>
    </source>
</evidence>
<keyword evidence="5" id="KW-0472">Membrane</keyword>
<dbReference type="AlphaFoldDB" id="A0A2B7Y8T4"/>
<evidence type="ECO:0000313" key="8">
    <source>
        <dbReference type="Proteomes" id="UP000223968"/>
    </source>
</evidence>
<dbReference type="InterPro" id="IPR050668">
    <property type="entry name" value="Cytochrome_b5"/>
</dbReference>
<dbReference type="PROSITE" id="PS50255">
    <property type="entry name" value="CYTOCHROME_B5_2"/>
    <property type="match status" value="1"/>
</dbReference>
<dbReference type="InterPro" id="IPR036400">
    <property type="entry name" value="Cyt_B5-like_heme/steroid_sf"/>
</dbReference>
<dbReference type="Proteomes" id="UP000223968">
    <property type="component" value="Unassembled WGS sequence"/>
</dbReference>
<proteinExistence type="inferred from homology"/>
<feature type="transmembrane region" description="Helical" evidence="5">
    <location>
        <begin position="121"/>
        <end position="142"/>
    </location>
</feature>
<dbReference type="GO" id="GO:0046872">
    <property type="term" value="F:metal ion binding"/>
    <property type="evidence" value="ECO:0007669"/>
    <property type="project" value="UniProtKB-KW"/>
</dbReference>
<name>A0A2B7Y8T4_9EURO</name>
<dbReference type="STRING" id="1447875.A0A2B7Y8T4"/>
<organism evidence="7 8">
    <name type="scientific">Helicocarpus griseus UAMH5409</name>
    <dbReference type="NCBI Taxonomy" id="1447875"/>
    <lineage>
        <taxon>Eukaryota</taxon>
        <taxon>Fungi</taxon>
        <taxon>Dikarya</taxon>
        <taxon>Ascomycota</taxon>
        <taxon>Pezizomycotina</taxon>
        <taxon>Eurotiomycetes</taxon>
        <taxon>Eurotiomycetidae</taxon>
        <taxon>Onygenales</taxon>
        <taxon>Ajellomycetaceae</taxon>
        <taxon>Helicocarpus</taxon>
    </lineage>
</organism>
<comment type="caution">
    <text evidence="7">The sequence shown here is derived from an EMBL/GenBank/DDBJ whole genome shotgun (WGS) entry which is preliminary data.</text>
</comment>
<evidence type="ECO:0000313" key="7">
    <source>
        <dbReference type="EMBL" id="PGH17655.1"/>
    </source>
</evidence>
<gene>
    <name evidence="7" type="ORF">AJ79_01017</name>
</gene>
<dbReference type="SMART" id="SM01117">
    <property type="entry name" value="Cyt-b5"/>
    <property type="match status" value="1"/>
</dbReference>
<evidence type="ECO:0000256" key="3">
    <source>
        <dbReference type="ARBA" id="ARBA00023004"/>
    </source>
</evidence>
<dbReference type="OrthoDB" id="260519at2759"/>
<evidence type="ECO:0000256" key="2">
    <source>
        <dbReference type="ARBA" id="ARBA00022723"/>
    </source>
</evidence>
<reference evidence="7 8" key="1">
    <citation type="submission" date="2017-10" db="EMBL/GenBank/DDBJ databases">
        <title>Comparative genomics in systemic dimorphic fungi from Ajellomycetaceae.</title>
        <authorList>
            <person name="Munoz J.F."/>
            <person name="Mcewen J.G."/>
            <person name="Clay O.K."/>
            <person name="Cuomo C.A."/>
        </authorList>
    </citation>
    <scope>NUCLEOTIDE SEQUENCE [LARGE SCALE GENOMIC DNA]</scope>
    <source>
        <strain evidence="7 8">UAMH5409</strain>
    </source>
</reference>
<keyword evidence="8" id="KW-1185">Reference proteome</keyword>
<evidence type="ECO:0000259" key="6">
    <source>
        <dbReference type="PROSITE" id="PS50255"/>
    </source>
</evidence>
<accession>A0A2B7Y8T4</accession>
<keyword evidence="2" id="KW-0479">Metal-binding</keyword>
<dbReference type="Gene3D" id="3.10.120.10">
    <property type="entry name" value="Cytochrome b5-like heme/steroid binding domain"/>
    <property type="match status" value="1"/>
</dbReference>
<sequence length="212" mass="22951">MTGSKKQDTITLAQLEAHSVEQDLWIAVHGRVYNLTSFAKDHPGGIEVLKTCAGTDGSETYDYAGHSSDAINTMQQFLVGSLENHISNSEQRGGDLNNRAETMTTESTIVPKSAILINPDIAARISLLMAGLGVVAGLYWYLNGSVIAWKPYIGLNHGGTANVVYVFLSGLVVASLLSSAGFAFLYTQFSKTLKHEEDVFSYPPVIPRRVGR</sequence>
<keyword evidence="5" id="KW-1133">Transmembrane helix</keyword>
<dbReference type="SUPFAM" id="SSF55856">
    <property type="entry name" value="Cytochrome b5-like heme/steroid binding domain"/>
    <property type="match status" value="1"/>
</dbReference>
<dbReference type="PRINTS" id="PR00363">
    <property type="entry name" value="CYTOCHROMEB5"/>
</dbReference>
<comment type="similarity">
    <text evidence="4">Belongs to the cytochrome b5 family.</text>
</comment>
<keyword evidence="3" id="KW-0408">Iron</keyword>
<dbReference type="PANTHER" id="PTHR19359">
    <property type="entry name" value="CYTOCHROME B5"/>
    <property type="match status" value="1"/>
</dbReference>
<protein>
    <recommendedName>
        <fullName evidence="6">Cytochrome b5 heme-binding domain-containing protein</fullName>
    </recommendedName>
</protein>
<dbReference type="Pfam" id="PF00173">
    <property type="entry name" value="Cyt-b5"/>
    <property type="match status" value="1"/>
</dbReference>
<feature type="domain" description="Cytochrome b5 heme-binding" evidence="6">
    <location>
        <begin position="7"/>
        <end position="83"/>
    </location>
</feature>
<evidence type="ECO:0000256" key="5">
    <source>
        <dbReference type="SAM" id="Phobius"/>
    </source>
</evidence>
<dbReference type="GO" id="GO:0020037">
    <property type="term" value="F:heme binding"/>
    <property type="evidence" value="ECO:0007669"/>
    <property type="project" value="TreeGrafter"/>
</dbReference>
<evidence type="ECO:0000256" key="1">
    <source>
        <dbReference type="ARBA" id="ARBA00022617"/>
    </source>
</evidence>
<dbReference type="EMBL" id="PDNB01000009">
    <property type="protein sequence ID" value="PGH17655.1"/>
    <property type="molecule type" value="Genomic_DNA"/>
</dbReference>
<feature type="transmembrane region" description="Helical" evidence="5">
    <location>
        <begin position="162"/>
        <end position="186"/>
    </location>
</feature>
<dbReference type="InterPro" id="IPR001199">
    <property type="entry name" value="Cyt_B5-like_heme/steroid-bd"/>
</dbReference>
<keyword evidence="5" id="KW-0812">Transmembrane</keyword>